<dbReference type="GO" id="GO:0016020">
    <property type="term" value="C:membrane"/>
    <property type="evidence" value="ECO:0007669"/>
    <property type="project" value="UniProtKB-SubCell"/>
</dbReference>
<dbReference type="PROSITE" id="PS50835">
    <property type="entry name" value="IG_LIKE"/>
    <property type="match status" value="3"/>
</dbReference>
<dbReference type="Pfam" id="PF07686">
    <property type="entry name" value="V-set"/>
    <property type="match status" value="1"/>
</dbReference>
<dbReference type="PANTHER" id="PTHR46841">
    <property type="entry name" value="OX-2 MEMBRANE GLYCOPROTEIN"/>
    <property type="match status" value="1"/>
</dbReference>
<gene>
    <name evidence="13" type="primary">LOC105911650</name>
</gene>
<keyword evidence="3 10" id="KW-0732">Signal</keyword>
<feature type="domain" description="Ig-like" evidence="11">
    <location>
        <begin position="119"/>
        <end position="240"/>
    </location>
</feature>
<evidence type="ECO:0000256" key="1">
    <source>
        <dbReference type="ARBA" id="ARBA00004167"/>
    </source>
</evidence>
<dbReference type="PANTHER" id="PTHR46841:SF4">
    <property type="entry name" value="SC:D189"/>
    <property type="match status" value="1"/>
</dbReference>
<dbReference type="SMART" id="SM00409">
    <property type="entry name" value="IG"/>
    <property type="match status" value="2"/>
</dbReference>
<reference evidence="13" key="1">
    <citation type="submission" date="2025-08" db="UniProtKB">
        <authorList>
            <consortium name="RefSeq"/>
        </authorList>
    </citation>
    <scope>IDENTIFICATION</scope>
</reference>
<feature type="domain" description="Ig-like" evidence="11">
    <location>
        <begin position="247"/>
        <end position="335"/>
    </location>
</feature>
<dbReference type="InterPro" id="IPR003598">
    <property type="entry name" value="Ig_sub2"/>
</dbReference>
<feature type="chain" id="PRO_5028096392" evidence="10">
    <location>
        <begin position="27"/>
        <end position="368"/>
    </location>
</feature>
<organism evidence="12 13">
    <name type="scientific">Clupea harengus</name>
    <name type="common">Atlantic herring</name>
    <dbReference type="NCBI Taxonomy" id="7950"/>
    <lineage>
        <taxon>Eukaryota</taxon>
        <taxon>Metazoa</taxon>
        <taxon>Chordata</taxon>
        <taxon>Craniata</taxon>
        <taxon>Vertebrata</taxon>
        <taxon>Euteleostomi</taxon>
        <taxon>Actinopterygii</taxon>
        <taxon>Neopterygii</taxon>
        <taxon>Teleostei</taxon>
        <taxon>Clupei</taxon>
        <taxon>Clupeiformes</taxon>
        <taxon>Clupeoidei</taxon>
        <taxon>Clupeidae</taxon>
        <taxon>Clupea</taxon>
    </lineage>
</organism>
<keyword evidence="7" id="KW-0325">Glycoprotein</keyword>
<feature type="signal peptide" evidence="10">
    <location>
        <begin position="1"/>
        <end position="26"/>
    </location>
</feature>
<keyword evidence="12" id="KW-1185">Reference proteome</keyword>
<dbReference type="SUPFAM" id="SSF48726">
    <property type="entry name" value="Immunoglobulin"/>
    <property type="match status" value="3"/>
</dbReference>
<evidence type="ECO:0000259" key="11">
    <source>
        <dbReference type="PROSITE" id="PS50835"/>
    </source>
</evidence>
<dbReference type="GeneID" id="105911650"/>
<evidence type="ECO:0000256" key="10">
    <source>
        <dbReference type="SAM" id="SignalP"/>
    </source>
</evidence>
<dbReference type="Gene3D" id="2.60.40.10">
    <property type="entry name" value="Immunoglobulins"/>
    <property type="match status" value="3"/>
</dbReference>
<keyword evidence="2 9" id="KW-0812">Transmembrane</keyword>
<evidence type="ECO:0000313" key="12">
    <source>
        <dbReference type="Proteomes" id="UP000515152"/>
    </source>
</evidence>
<evidence type="ECO:0000256" key="3">
    <source>
        <dbReference type="ARBA" id="ARBA00022729"/>
    </source>
</evidence>
<protein>
    <submittedName>
        <fullName evidence="13">OX-2 membrane glycoprotein-like</fullName>
    </submittedName>
</protein>
<dbReference type="InterPro" id="IPR003599">
    <property type="entry name" value="Ig_sub"/>
</dbReference>
<dbReference type="SMART" id="SM00408">
    <property type="entry name" value="IGc2"/>
    <property type="match status" value="1"/>
</dbReference>
<keyword evidence="8" id="KW-0393">Immunoglobulin domain</keyword>
<comment type="subcellular location">
    <subcellularLocation>
        <location evidence="1">Membrane</location>
        <topology evidence="1">Single-pass membrane protein</topology>
    </subcellularLocation>
</comment>
<dbReference type="RefSeq" id="XP_031414652.1">
    <property type="nucleotide sequence ID" value="XM_031558792.2"/>
</dbReference>
<feature type="domain" description="Ig-like" evidence="11">
    <location>
        <begin position="20"/>
        <end position="113"/>
    </location>
</feature>
<dbReference type="KEGG" id="char:105911650"/>
<evidence type="ECO:0000256" key="9">
    <source>
        <dbReference type="SAM" id="Phobius"/>
    </source>
</evidence>
<evidence type="ECO:0000256" key="2">
    <source>
        <dbReference type="ARBA" id="ARBA00022692"/>
    </source>
</evidence>
<evidence type="ECO:0000256" key="8">
    <source>
        <dbReference type="ARBA" id="ARBA00023319"/>
    </source>
</evidence>
<dbReference type="AlphaFoldDB" id="A0A6P8EUT8"/>
<dbReference type="OrthoDB" id="8749387at2759"/>
<dbReference type="InterPro" id="IPR036179">
    <property type="entry name" value="Ig-like_dom_sf"/>
</dbReference>
<keyword evidence="5 9" id="KW-0472">Membrane</keyword>
<dbReference type="InterPro" id="IPR007110">
    <property type="entry name" value="Ig-like_dom"/>
</dbReference>
<keyword evidence="4 9" id="KW-1133">Transmembrane helix</keyword>
<dbReference type="Proteomes" id="UP000515152">
    <property type="component" value="Chromosome 21"/>
</dbReference>
<evidence type="ECO:0000256" key="6">
    <source>
        <dbReference type="ARBA" id="ARBA00023157"/>
    </source>
</evidence>
<feature type="transmembrane region" description="Helical" evidence="9">
    <location>
        <begin position="342"/>
        <end position="362"/>
    </location>
</feature>
<dbReference type="GO" id="GO:0098632">
    <property type="term" value="F:cell-cell adhesion mediator activity"/>
    <property type="evidence" value="ECO:0007669"/>
    <property type="project" value="InterPro"/>
</dbReference>
<evidence type="ECO:0000313" key="13">
    <source>
        <dbReference type="RefSeq" id="XP_031414652.1"/>
    </source>
</evidence>
<evidence type="ECO:0000256" key="7">
    <source>
        <dbReference type="ARBA" id="ARBA00023180"/>
    </source>
</evidence>
<evidence type="ECO:0000256" key="5">
    <source>
        <dbReference type="ARBA" id="ARBA00023136"/>
    </source>
</evidence>
<sequence>MFESYWCPCFYLWLFLLLLPRLQVLGDVSAPLRLQAVAGQPFMIGCNITIGTGQSLSQVRWLDAHDRTILSYLADEPSRVTGSIRVELATFHSHTSAIRIKKAGPQDEGCYRCIFDVYPTGQQEGRTCLSVLTRVDLEGNKTVVSGKHTTLTCRYALGDRVQQVLWTKTAEQGDTTTVASYAKQDSPIVEEPFQGHVTISHTLDRTELSLRPVSTEDEGCYTCEFHTYPEGTRSATACLKVYVLPKPEVTHVTVSPGVVEVNCTTVSRPASKISWNVEGDNRTMGPSVSSYFEQGDGTTLVVSSILVQDRLIVDKTIKCLVHHQGLQSVASVAVNKVRRTHVILIIMMCVTVTLLLCLCVCVSKCSPC</sequence>
<accession>A0A6P8EUT8</accession>
<name>A0A6P8EUT8_CLUHA</name>
<keyword evidence="6" id="KW-1015">Disulfide bond</keyword>
<dbReference type="InterPro" id="IPR013106">
    <property type="entry name" value="Ig_V-set"/>
</dbReference>
<dbReference type="InterPro" id="IPR013783">
    <property type="entry name" value="Ig-like_fold"/>
</dbReference>
<evidence type="ECO:0000256" key="4">
    <source>
        <dbReference type="ARBA" id="ARBA00022989"/>
    </source>
</evidence>
<proteinExistence type="predicted"/>
<dbReference type="InterPro" id="IPR047164">
    <property type="entry name" value="OX2G-like"/>
</dbReference>